<dbReference type="Pfam" id="PF13347">
    <property type="entry name" value="MFS_2"/>
    <property type="match status" value="1"/>
</dbReference>
<dbReference type="STRING" id="1856405.BFC17_05945"/>
<keyword evidence="2" id="KW-0472">Membrane</keyword>
<feature type="transmembrane region" description="Helical" evidence="2">
    <location>
        <begin position="267"/>
        <end position="286"/>
    </location>
</feature>
<sequence>MNRTAGKSYVVVSATEKFGYGLGDFASNLSFGFVSLFLLFYYTDVYGISAAQASFIFVVARVIDAVFNLLIGVAVDRTNTRHGKLRPYLLFGALPLGLLTVLCFVMVGDDYKFIFALFSYTLYCLAYTTVNTPYSALTNMLTQHEQSRASLSVYRFALASIGYLVVSTTAGPLVALFDSPQTGYIVAVTLYATLATVTFWACFAMTKERVQAESHPLEDNAKNAWHVILQNKPLINVSFYTLFFYIAYTVWLAIAVYFVKYVIGDEAFLTTFFLIQTMAYTGGIIASEKMIARWGKKMITQAALLFGISGLLYQYFLAGDNITAVMTGVCMFSVTLGMGFVTMWSMVPDTVEYAEWHYNTRAEGTIYGFYNFVTKLAMALGGGCAGLLLDVFDYTSAAPDAAAVAGINFAMTLFPALMFILCMLVVAFYQLNEASYRDLIENINQRKLARQANAGENHE</sequence>
<dbReference type="GO" id="GO:0005886">
    <property type="term" value="C:plasma membrane"/>
    <property type="evidence" value="ECO:0007669"/>
    <property type="project" value="TreeGrafter"/>
</dbReference>
<feature type="transmembrane region" description="Helical" evidence="2">
    <location>
        <begin position="322"/>
        <end position="347"/>
    </location>
</feature>
<dbReference type="SUPFAM" id="SSF103473">
    <property type="entry name" value="MFS general substrate transporter"/>
    <property type="match status" value="1"/>
</dbReference>
<feature type="transmembrane region" description="Helical" evidence="2">
    <location>
        <begin position="239"/>
        <end position="261"/>
    </location>
</feature>
<comment type="caution">
    <text evidence="3">The sequence shown here is derived from an EMBL/GenBank/DDBJ whole genome shotgun (WGS) entry which is preliminary data.</text>
</comment>
<evidence type="ECO:0000313" key="3">
    <source>
        <dbReference type="EMBL" id="OFI32694.1"/>
    </source>
</evidence>
<keyword evidence="3" id="KW-0813">Transport</keyword>
<dbReference type="Proteomes" id="UP000176037">
    <property type="component" value="Unassembled WGS sequence"/>
</dbReference>
<feature type="transmembrane region" description="Helical" evidence="2">
    <location>
        <begin position="54"/>
        <end position="75"/>
    </location>
</feature>
<dbReference type="PANTHER" id="PTHR11328">
    <property type="entry name" value="MAJOR FACILITATOR SUPERFAMILY DOMAIN-CONTAINING PROTEIN"/>
    <property type="match status" value="1"/>
</dbReference>
<feature type="transmembrane region" description="Helical" evidence="2">
    <location>
        <begin position="298"/>
        <end position="316"/>
    </location>
</feature>
<dbReference type="EMBL" id="MJIC01000016">
    <property type="protein sequence ID" value="OFI32694.1"/>
    <property type="molecule type" value="Genomic_DNA"/>
</dbReference>
<keyword evidence="2" id="KW-0812">Transmembrane</keyword>
<keyword evidence="4" id="KW-1185">Reference proteome</keyword>
<dbReference type="GO" id="GO:0015293">
    <property type="term" value="F:symporter activity"/>
    <property type="evidence" value="ECO:0007669"/>
    <property type="project" value="InterPro"/>
</dbReference>
<dbReference type="Gene3D" id="1.20.1250.20">
    <property type="entry name" value="MFS general substrate transporter like domains"/>
    <property type="match status" value="1"/>
</dbReference>
<accession>A0A1E8F9U3</accession>
<dbReference type="GO" id="GO:0008643">
    <property type="term" value="P:carbohydrate transport"/>
    <property type="evidence" value="ECO:0007669"/>
    <property type="project" value="InterPro"/>
</dbReference>
<organism evidence="3 4">
    <name type="scientific">Alteromonas lipolytica</name>
    <dbReference type="NCBI Taxonomy" id="1856405"/>
    <lineage>
        <taxon>Bacteria</taxon>
        <taxon>Pseudomonadati</taxon>
        <taxon>Pseudomonadota</taxon>
        <taxon>Gammaproteobacteria</taxon>
        <taxon>Alteromonadales</taxon>
        <taxon>Alteromonadaceae</taxon>
        <taxon>Alteromonas/Salinimonas group</taxon>
        <taxon>Alteromonas</taxon>
    </lineage>
</organism>
<evidence type="ECO:0000256" key="2">
    <source>
        <dbReference type="SAM" id="Phobius"/>
    </source>
</evidence>
<feature type="transmembrane region" description="Helical" evidence="2">
    <location>
        <begin position="368"/>
        <end position="389"/>
    </location>
</feature>
<dbReference type="InterPro" id="IPR001927">
    <property type="entry name" value="Na/Gal_symport"/>
</dbReference>
<dbReference type="InterPro" id="IPR036259">
    <property type="entry name" value="MFS_trans_sf"/>
</dbReference>
<evidence type="ECO:0000313" key="4">
    <source>
        <dbReference type="Proteomes" id="UP000176037"/>
    </source>
</evidence>
<evidence type="ECO:0000256" key="1">
    <source>
        <dbReference type="ARBA" id="ARBA00009617"/>
    </source>
</evidence>
<dbReference type="GO" id="GO:0006814">
    <property type="term" value="P:sodium ion transport"/>
    <property type="evidence" value="ECO:0007669"/>
    <property type="project" value="InterPro"/>
</dbReference>
<feature type="transmembrane region" description="Helical" evidence="2">
    <location>
        <begin position="401"/>
        <end position="429"/>
    </location>
</feature>
<protein>
    <submittedName>
        <fullName evidence="3">Sugar transporter</fullName>
    </submittedName>
</protein>
<proteinExistence type="inferred from homology"/>
<gene>
    <name evidence="3" type="ORF">BFC17_05945</name>
</gene>
<dbReference type="OrthoDB" id="181905at2"/>
<feature type="transmembrane region" description="Helical" evidence="2">
    <location>
        <begin position="113"/>
        <end position="132"/>
    </location>
</feature>
<dbReference type="AlphaFoldDB" id="A0A1E8F9U3"/>
<keyword evidence="2" id="KW-1133">Transmembrane helix</keyword>
<dbReference type="InterPro" id="IPR039672">
    <property type="entry name" value="MFS_2"/>
</dbReference>
<dbReference type="NCBIfam" id="TIGR00792">
    <property type="entry name" value="gph"/>
    <property type="match status" value="1"/>
</dbReference>
<name>A0A1E8F9U3_9ALTE</name>
<dbReference type="PANTHER" id="PTHR11328:SF24">
    <property type="entry name" value="MAJOR FACILITATOR SUPERFAMILY (MFS) PROFILE DOMAIN-CONTAINING PROTEIN"/>
    <property type="match status" value="1"/>
</dbReference>
<feature type="transmembrane region" description="Helical" evidence="2">
    <location>
        <begin position="183"/>
        <end position="203"/>
    </location>
</feature>
<reference evidence="3 4" key="1">
    <citation type="submission" date="2016-09" db="EMBL/GenBank/DDBJ databases">
        <title>Alteromonas lipolytica, a new species isolated from sea water.</title>
        <authorList>
            <person name="Wu Y.-H."/>
            <person name="Cheng H."/>
            <person name="Xu X.-W."/>
        </authorList>
    </citation>
    <scope>NUCLEOTIDE SEQUENCE [LARGE SCALE GENOMIC DNA]</scope>
    <source>
        <strain evidence="3 4">JW12</strain>
    </source>
</reference>
<feature type="transmembrane region" description="Helical" evidence="2">
    <location>
        <begin position="87"/>
        <end position="107"/>
    </location>
</feature>
<feature type="transmembrane region" description="Helical" evidence="2">
    <location>
        <begin position="153"/>
        <end position="177"/>
    </location>
</feature>
<dbReference type="CDD" id="cd17332">
    <property type="entry name" value="MFS_MelB_like"/>
    <property type="match status" value="1"/>
</dbReference>
<keyword evidence="3" id="KW-0762">Sugar transport</keyword>
<dbReference type="RefSeq" id="WP_070178222.1">
    <property type="nucleotide sequence ID" value="NZ_BMJR01000005.1"/>
</dbReference>
<comment type="similarity">
    <text evidence="1">Belongs to the sodium:galactoside symporter (TC 2.A.2) family.</text>
</comment>
<feature type="transmembrane region" description="Helical" evidence="2">
    <location>
        <begin position="21"/>
        <end position="42"/>
    </location>
</feature>